<evidence type="ECO:0000313" key="13">
    <source>
        <dbReference type="Proteomes" id="UP000007435"/>
    </source>
</evidence>
<feature type="transmembrane region" description="Helical" evidence="10">
    <location>
        <begin position="351"/>
        <end position="369"/>
    </location>
</feature>
<keyword evidence="8 10" id="KW-1133">Transmembrane helix</keyword>
<name>E4RVB1_LEAB4</name>
<evidence type="ECO:0000256" key="4">
    <source>
        <dbReference type="ARBA" id="ARBA00022670"/>
    </source>
</evidence>
<reference evidence="12 13" key="2">
    <citation type="journal article" date="2011" name="Stand. Genomic Sci.">
        <title>Complete genome sequence of Leadbetterella byssophila type strain (4M15).</title>
        <authorList>
            <person name="Abt B."/>
            <person name="Teshima H."/>
            <person name="Lucas S."/>
            <person name="Lapidus A."/>
            <person name="Del Rio T.G."/>
            <person name="Nolan M."/>
            <person name="Tice H."/>
            <person name="Cheng J.F."/>
            <person name="Pitluck S."/>
            <person name="Liolios K."/>
            <person name="Pagani I."/>
            <person name="Ivanova N."/>
            <person name="Mavromatis K."/>
            <person name="Pati A."/>
            <person name="Tapia R."/>
            <person name="Han C."/>
            <person name="Goodwin L."/>
            <person name="Chen A."/>
            <person name="Palaniappan K."/>
            <person name="Land M."/>
            <person name="Hauser L."/>
            <person name="Chang Y.J."/>
            <person name="Jeffries C.D."/>
            <person name="Rohde M."/>
            <person name="Goker M."/>
            <person name="Tindall B.J."/>
            <person name="Detter J.C."/>
            <person name="Woyke T."/>
            <person name="Bristow J."/>
            <person name="Eisen J.A."/>
            <person name="Markowitz V."/>
            <person name="Hugenholtz P."/>
            <person name="Klenk H.P."/>
            <person name="Kyrpides N.C."/>
        </authorList>
    </citation>
    <scope>NUCLEOTIDE SEQUENCE [LARGE SCALE GENOMIC DNA]</scope>
    <source>
        <strain evidence="13">DSM 17132 / JCM 16389 / KACC 11308 / NBRC 106382 / 4M15</strain>
    </source>
</reference>
<feature type="transmembrane region" description="Helical" evidence="10">
    <location>
        <begin position="77"/>
        <end position="96"/>
    </location>
</feature>
<dbReference type="GO" id="GO:0016020">
    <property type="term" value="C:membrane"/>
    <property type="evidence" value="ECO:0007669"/>
    <property type="project" value="UniProtKB-SubCell"/>
</dbReference>
<evidence type="ECO:0000256" key="7">
    <source>
        <dbReference type="ARBA" id="ARBA00022946"/>
    </source>
</evidence>
<dbReference type="RefSeq" id="WP_013407152.1">
    <property type="nucleotide sequence ID" value="NC_014655.1"/>
</dbReference>
<evidence type="ECO:0000259" key="11">
    <source>
        <dbReference type="Pfam" id="PF02163"/>
    </source>
</evidence>
<dbReference type="HOGENOM" id="CLU_028221_0_0_10"/>
<comment type="similarity">
    <text evidence="3">Belongs to the peptidase M50B family.</text>
</comment>
<comment type="subcellular location">
    <subcellularLocation>
        <location evidence="2">Membrane</location>
        <topology evidence="2">Multi-pass membrane protein</topology>
    </subcellularLocation>
</comment>
<feature type="transmembrane region" description="Helical" evidence="10">
    <location>
        <begin position="198"/>
        <end position="218"/>
    </location>
</feature>
<reference key="1">
    <citation type="submission" date="2010-11" db="EMBL/GenBank/DDBJ databases">
        <title>The complete genome of Leadbetterella byssophila DSM 17132.</title>
        <authorList>
            <consortium name="US DOE Joint Genome Institute (JGI-PGF)"/>
            <person name="Lucas S."/>
            <person name="Copeland A."/>
            <person name="Lapidus A."/>
            <person name="Glavina del Rio T."/>
            <person name="Dalin E."/>
            <person name="Tice H."/>
            <person name="Bruce D."/>
            <person name="Goodwin L."/>
            <person name="Pitluck S."/>
            <person name="Kyrpides N."/>
            <person name="Mavromatis K."/>
            <person name="Ivanova N."/>
            <person name="Teshima H."/>
            <person name="Brettin T."/>
            <person name="Detter J.C."/>
            <person name="Han C."/>
            <person name="Tapia R."/>
            <person name="Land M."/>
            <person name="Hauser L."/>
            <person name="Markowitz V."/>
            <person name="Cheng J.-F."/>
            <person name="Hugenholtz P."/>
            <person name="Woyke T."/>
            <person name="Wu D."/>
            <person name="Tindall B."/>
            <person name="Pomrenke H.G."/>
            <person name="Brambilla E."/>
            <person name="Klenk H.-P."/>
            <person name="Eisen J.A."/>
        </authorList>
    </citation>
    <scope>NUCLEOTIDE SEQUENCE [LARGE SCALE GENOMIC DNA]</scope>
    <source>
        <strain>DSM 17132</strain>
    </source>
</reference>
<feature type="transmembrane region" description="Helical" evidence="10">
    <location>
        <begin position="108"/>
        <end position="131"/>
    </location>
</feature>
<dbReference type="InterPro" id="IPR044838">
    <property type="entry name" value="EGY1-like"/>
</dbReference>
<dbReference type="PANTHER" id="PTHR31412">
    <property type="entry name" value="ZINC METALLOPROTEASE EGY1"/>
    <property type="match status" value="1"/>
</dbReference>
<evidence type="ECO:0000256" key="8">
    <source>
        <dbReference type="ARBA" id="ARBA00022989"/>
    </source>
</evidence>
<dbReference type="Proteomes" id="UP000007435">
    <property type="component" value="Chromosome"/>
</dbReference>
<evidence type="ECO:0000256" key="3">
    <source>
        <dbReference type="ARBA" id="ARBA00007931"/>
    </source>
</evidence>
<proteinExistence type="inferred from homology"/>
<sequence>MKKYRTHILLFLASVLTTTLAGAEWIYGKAFLNGEMGMDHFKEGFKFSIPFLLFLTTHEFGHYFAAQWKKIKVTLPYYIPGWIGIIMSIGTFGAFIRIKDPVYSRKDFFDIGIAGPLAGAVVALVCLYFGFQYMPGDEYIYGIHPEYQSYPGDYRELLDKNASAFEAITLGKSMLYSFMENTFGNPDLLPHPYELSHYPLILAGFLGLLFTAINLLPIGQLDGGHILYGLVGPKAFRVISPSALVLLVGYSGLGMFQVQEWAAGADYLLYLQFFLYVYFVYLCFSKIFTNRTSNWILTLAVVLCQLLLTQWQPGIMGYPGFLAFGFLIGRVLGVYHPPTFDVGPLGWGRQILGWLAMLLFVLCFIPYPIS</sequence>
<dbReference type="eggNOG" id="COG0750">
    <property type="taxonomic scope" value="Bacteria"/>
</dbReference>
<comment type="cofactor">
    <cofactor evidence="1">
        <name>Zn(2+)</name>
        <dbReference type="ChEBI" id="CHEBI:29105"/>
    </cofactor>
</comment>
<feature type="transmembrane region" description="Helical" evidence="10">
    <location>
        <begin position="268"/>
        <end position="288"/>
    </location>
</feature>
<keyword evidence="9 10" id="KW-0472">Membrane</keyword>
<evidence type="ECO:0000256" key="6">
    <source>
        <dbReference type="ARBA" id="ARBA00022801"/>
    </source>
</evidence>
<dbReference type="GO" id="GO:0008233">
    <property type="term" value="F:peptidase activity"/>
    <property type="evidence" value="ECO:0007669"/>
    <property type="project" value="UniProtKB-KW"/>
</dbReference>
<dbReference type="STRING" id="649349.Lbys_0313"/>
<keyword evidence="13" id="KW-1185">Reference proteome</keyword>
<feature type="transmembrane region" description="Helical" evidence="10">
    <location>
        <begin position="294"/>
        <end position="311"/>
    </location>
</feature>
<dbReference type="EMBL" id="CP002305">
    <property type="protein sequence ID" value="ADQ16097.1"/>
    <property type="molecule type" value="Genomic_DNA"/>
</dbReference>
<dbReference type="InterPro" id="IPR008915">
    <property type="entry name" value="Peptidase_M50"/>
</dbReference>
<keyword evidence="4" id="KW-0645">Protease</keyword>
<dbReference type="AlphaFoldDB" id="E4RVB1"/>
<dbReference type="PANTHER" id="PTHR31412:SF0">
    <property type="entry name" value="ZINC METALLOPROTEASE EGY1, CHLOROPLASTIC-RELATED"/>
    <property type="match status" value="1"/>
</dbReference>
<accession>E4RVB1</accession>
<evidence type="ECO:0000256" key="9">
    <source>
        <dbReference type="ARBA" id="ARBA00023136"/>
    </source>
</evidence>
<evidence type="ECO:0000256" key="2">
    <source>
        <dbReference type="ARBA" id="ARBA00004141"/>
    </source>
</evidence>
<evidence type="ECO:0000256" key="1">
    <source>
        <dbReference type="ARBA" id="ARBA00001947"/>
    </source>
</evidence>
<feature type="domain" description="Peptidase M50" evidence="11">
    <location>
        <begin position="47"/>
        <end position="232"/>
    </location>
</feature>
<keyword evidence="6" id="KW-0378">Hydrolase</keyword>
<keyword evidence="5 10" id="KW-0812">Transmembrane</keyword>
<keyword evidence="7" id="KW-0809">Transit peptide</keyword>
<evidence type="ECO:0000313" key="12">
    <source>
        <dbReference type="EMBL" id="ADQ16097.1"/>
    </source>
</evidence>
<evidence type="ECO:0000256" key="5">
    <source>
        <dbReference type="ARBA" id="ARBA00022692"/>
    </source>
</evidence>
<evidence type="ECO:0000256" key="10">
    <source>
        <dbReference type="SAM" id="Phobius"/>
    </source>
</evidence>
<dbReference type="KEGG" id="lby:Lbys_0313"/>
<dbReference type="CDD" id="cd06160">
    <property type="entry name" value="S2P-M50_like_2"/>
    <property type="match status" value="1"/>
</dbReference>
<gene>
    <name evidence="12" type="ordered locus">Lbys_0313</name>
</gene>
<dbReference type="GO" id="GO:0006508">
    <property type="term" value="P:proteolysis"/>
    <property type="evidence" value="ECO:0007669"/>
    <property type="project" value="UniProtKB-KW"/>
</dbReference>
<dbReference type="Pfam" id="PF02163">
    <property type="entry name" value="Peptidase_M50"/>
    <property type="match status" value="1"/>
</dbReference>
<feature type="transmembrane region" description="Helical" evidence="10">
    <location>
        <begin position="318"/>
        <end position="336"/>
    </location>
</feature>
<organism evidence="12 13">
    <name type="scientific">Leadbetterella byssophila (strain DSM 17132 / JCM 16389 / KACC 11308 / NBRC 106382 / 4M15)</name>
    <dbReference type="NCBI Taxonomy" id="649349"/>
    <lineage>
        <taxon>Bacteria</taxon>
        <taxon>Pseudomonadati</taxon>
        <taxon>Bacteroidota</taxon>
        <taxon>Cytophagia</taxon>
        <taxon>Cytophagales</taxon>
        <taxon>Leadbetterellaceae</taxon>
        <taxon>Leadbetterella</taxon>
    </lineage>
</organism>
<protein>
    <submittedName>
        <fullName evidence="12">Peptidase M50</fullName>
    </submittedName>
</protein>